<feature type="region of interest" description="Disordered" evidence="1">
    <location>
        <begin position="1"/>
        <end position="22"/>
    </location>
</feature>
<proteinExistence type="predicted"/>
<comment type="caution">
    <text evidence="3">The sequence shown here is derived from an EMBL/GenBank/DDBJ whole genome shotgun (WGS) entry which is preliminary data.</text>
</comment>
<dbReference type="Pfam" id="PF10591">
    <property type="entry name" value="SPARC_Ca_bdg"/>
    <property type="match status" value="1"/>
</dbReference>
<protein>
    <recommendedName>
        <fullName evidence="2">SPARC/Testican calcium-binding domain-containing protein</fullName>
    </recommendedName>
</protein>
<organism evidence="3 4">
    <name type="scientific">Portunus trituberculatus</name>
    <name type="common">Swimming crab</name>
    <name type="synonym">Neptunus trituberculatus</name>
    <dbReference type="NCBI Taxonomy" id="210409"/>
    <lineage>
        <taxon>Eukaryota</taxon>
        <taxon>Metazoa</taxon>
        <taxon>Ecdysozoa</taxon>
        <taxon>Arthropoda</taxon>
        <taxon>Crustacea</taxon>
        <taxon>Multicrustacea</taxon>
        <taxon>Malacostraca</taxon>
        <taxon>Eumalacostraca</taxon>
        <taxon>Eucarida</taxon>
        <taxon>Decapoda</taxon>
        <taxon>Pleocyemata</taxon>
        <taxon>Brachyura</taxon>
        <taxon>Eubrachyura</taxon>
        <taxon>Portunoidea</taxon>
        <taxon>Portunidae</taxon>
        <taxon>Portuninae</taxon>
        <taxon>Portunus</taxon>
    </lineage>
</organism>
<evidence type="ECO:0000313" key="3">
    <source>
        <dbReference type="EMBL" id="MPC75971.1"/>
    </source>
</evidence>
<feature type="domain" description="SPARC/Testican calcium-binding" evidence="2">
    <location>
        <begin position="34"/>
        <end position="64"/>
    </location>
</feature>
<dbReference type="Proteomes" id="UP000324222">
    <property type="component" value="Unassembled WGS sequence"/>
</dbReference>
<dbReference type="AlphaFoldDB" id="A0A5B7HSI0"/>
<evidence type="ECO:0000259" key="2">
    <source>
        <dbReference type="Pfam" id="PF10591"/>
    </source>
</evidence>
<name>A0A5B7HSI0_PORTR</name>
<dbReference type="InterPro" id="IPR019577">
    <property type="entry name" value="SPARC/Testican_Ca-bd-dom"/>
</dbReference>
<reference evidence="3 4" key="1">
    <citation type="submission" date="2019-05" db="EMBL/GenBank/DDBJ databases">
        <title>Another draft genome of Portunus trituberculatus and its Hox gene families provides insights of decapod evolution.</title>
        <authorList>
            <person name="Jeong J.-H."/>
            <person name="Song I."/>
            <person name="Kim S."/>
            <person name="Choi T."/>
            <person name="Kim D."/>
            <person name="Ryu S."/>
            <person name="Kim W."/>
        </authorList>
    </citation>
    <scope>NUCLEOTIDE SEQUENCE [LARGE SCALE GENOMIC DNA]</scope>
    <source>
        <tissue evidence="3">Muscle</tissue>
    </source>
</reference>
<dbReference type="EMBL" id="VSRR010042288">
    <property type="protein sequence ID" value="MPC75971.1"/>
    <property type="molecule type" value="Genomic_DNA"/>
</dbReference>
<gene>
    <name evidence="3" type="ORF">E2C01_070372</name>
</gene>
<dbReference type="GO" id="GO:0005509">
    <property type="term" value="F:calcium ion binding"/>
    <property type="evidence" value="ECO:0007669"/>
    <property type="project" value="InterPro"/>
</dbReference>
<accession>A0A5B7HSI0</accession>
<keyword evidence="4" id="KW-1185">Reference proteome</keyword>
<sequence length="129" mass="14882">MHRRQSQVHGITGQEQERAVTEAPNTSLTKCFPTECTQKALEAMGNRMLDWFSVIMADSRSRPTVANKGEYCDLLCVSRQMCTVSGWESEGNVRFVFFDFFSTMTCFHIYSAYYLEILYSFRNLCEGLK</sequence>
<evidence type="ECO:0000313" key="4">
    <source>
        <dbReference type="Proteomes" id="UP000324222"/>
    </source>
</evidence>
<evidence type="ECO:0000256" key="1">
    <source>
        <dbReference type="SAM" id="MobiDB-lite"/>
    </source>
</evidence>